<evidence type="ECO:0000313" key="3">
    <source>
        <dbReference type="Proteomes" id="UP000027135"/>
    </source>
</evidence>
<dbReference type="EMBL" id="KK852669">
    <property type="protein sequence ID" value="KDR18879.1"/>
    <property type="molecule type" value="Genomic_DNA"/>
</dbReference>
<dbReference type="InParanoid" id="A0A067R670"/>
<dbReference type="AlphaFoldDB" id="A0A067R670"/>
<dbReference type="Proteomes" id="UP000027135">
    <property type="component" value="Unassembled WGS sequence"/>
</dbReference>
<keyword evidence="3" id="KW-1185">Reference proteome</keyword>
<proteinExistence type="predicted"/>
<evidence type="ECO:0000313" key="2">
    <source>
        <dbReference type="EMBL" id="KDR18879.1"/>
    </source>
</evidence>
<gene>
    <name evidence="2" type="ORF">L798_07326</name>
</gene>
<name>A0A067R670_ZOONE</name>
<sequence length="122" mass="14271">MQSPFWSLITPRITDKPPTSSSKKDGMKAWLLERNIQLCDVLKARLFDLIELNESKHVIDRILADEGRPVLRLPDLNPIELVRQWVASKNGKSKIKDVERLRRQRFEEIGREECGETRTDLF</sequence>
<reference evidence="2 3" key="1">
    <citation type="journal article" date="2014" name="Nat. Commun.">
        <title>Molecular traces of alternative social organization in a termite genome.</title>
        <authorList>
            <person name="Terrapon N."/>
            <person name="Li C."/>
            <person name="Robertson H.M."/>
            <person name="Ji L."/>
            <person name="Meng X."/>
            <person name="Booth W."/>
            <person name="Chen Z."/>
            <person name="Childers C.P."/>
            <person name="Glastad K.M."/>
            <person name="Gokhale K."/>
            <person name="Gowin J."/>
            <person name="Gronenberg W."/>
            <person name="Hermansen R.A."/>
            <person name="Hu H."/>
            <person name="Hunt B.G."/>
            <person name="Huylmans A.K."/>
            <person name="Khalil S.M."/>
            <person name="Mitchell R.D."/>
            <person name="Munoz-Torres M.C."/>
            <person name="Mustard J.A."/>
            <person name="Pan H."/>
            <person name="Reese J.T."/>
            <person name="Scharf M.E."/>
            <person name="Sun F."/>
            <person name="Vogel H."/>
            <person name="Xiao J."/>
            <person name="Yang W."/>
            <person name="Yang Z."/>
            <person name="Yang Z."/>
            <person name="Zhou J."/>
            <person name="Zhu J."/>
            <person name="Brent C.S."/>
            <person name="Elsik C.G."/>
            <person name="Goodisman M.A."/>
            <person name="Liberles D.A."/>
            <person name="Roe R.M."/>
            <person name="Vargo E.L."/>
            <person name="Vilcinskas A."/>
            <person name="Wang J."/>
            <person name="Bornberg-Bauer E."/>
            <person name="Korb J."/>
            <person name="Zhang G."/>
            <person name="Liebig J."/>
        </authorList>
    </citation>
    <scope>NUCLEOTIDE SEQUENCE [LARGE SCALE GENOMIC DNA]</scope>
    <source>
        <tissue evidence="2">Whole organism</tissue>
    </source>
</reference>
<feature type="region of interest" description="Disordered" evidence="1">
    <location>
        <begin position="1"/>
        <end position="24"/>
    </location>
</feature>
<accession>A0A067R670</accession>
<evidence type="ECO:0000256" key="1">
    <source>
        <dbReference type="SAM" id="MobiDB-lite"/>
    </source>
</evidence>
<organism evidence="2 3">
    <name type="scientific">Zootermopsis nevadensis</name>
    <name type="common">Dampwood termite</name>
    <dbReference type="NCBI Taxonomy" id="136037"/>
    <lineage>
        <taxon>Eukaryota</taxon>
        <taxon>Metazoa</taxon>
        <taxon>Ecdysozoa</taxon>
        <taxon>Arthropoda</taxon>
        <taxon>Hexapoda</taxon>
        <taxon>Insecta</taxon>
        <taxon>Pterygota</taxon>
        <taxon>Neoptera</taxon>
        <taxon>Polyneoptera</taxon>
        <taxon>Dictyoptera</taxon>
        <taxon>Blattodea</taxon>
        <taxon>Blattoidea</taxon>
        <taxon>Termitoidae</taxon>
        <taxon>Termopsidae</taxon>
        <taxon>Zootermopsis</taxon>
    </lineage>
</organism>
<protein>
    <submittedName>
        <fullName evidence="2">Uncharacterized protein</fullName>
    </submittedName>
</protein>